<reference evidence="1 2" key="1">
    <citation type="journal article" date="2012" name="J. Bacteriol.">
        <title>Complete genome sequence of strain 1860, a crenarchaeon of the genus pyrobaculum able to grow with various electron acceptors.</title>
        <authorList>
            <person name="Mardanov A.V."/>
            <person name="Gumerov V.M."/>
            <person name="Slobodkina G.B."/>
            <person name="Beletsky A.V."/>
            <person name="Bonch-Osmolovskaya E.A."/>
            <person name="Ravin N.V."/>
            <person name="Skryabin K.G."/>
        </authorList>
    </citation>
    <scope>NUCLEOTIDE SEQUENCE [LARGE SCALE GENOMIC DNA]</scope>
    <source>
        <strain evidence="1 2">1860</strain>
    </source>
</reference>
<dbReference type="STRING" id="1104324.P186_2895"/>
<keyword evidence="2" id="KW-1185">Reference proteome</keyword>
<organism evidence="1 2">
    <name type="scientific">Pyrobaculum ferrireducens</name>
    <dbReference type="NCBI Taxonomy" id="1104324"/>
    <lineage>
        <taxon>Archaea</taxon>
        <taxon>Thermoproteota</taxon>
        <taxon>Thermoprotei</taxon>
        <taxon>Thermoproteales</taxon>
        <taxon>Thermoproteaceae</taxon>
        <taxon>Pyrobaculum</taxon>
    </lineage>
</organism>
<dbReference type="AlphaFoldDB" id="G7VFR5"/>
<accession>G7VFR5</accession>
<evidence type="ECO:0000313" key="1">
    <source>
        <dbReference type="EMBL" id="AET34271.1"/>
    </source>
</evidence>
<dbReference type="BioCyc" id="PSP1104324:GJSN-2833-MONOMER"/>
<dbReference type="HOGENOM" id="CLU_3283014_0_0_2"/>
<gene>
    <name evidence="1" type="ORF">P186_2895</name>
</gene>
<dbReference type="EMBL" id="CP003098">
    <property type="protein sequence ID" value="AET34271.1"/>
    <property type="molecule type" value="Genomic_DNA"/>
</dbReference>
<protein>
    <submittedName>
        <fullName evidence="1">Uncharacterized protein</fullName>
    </submittedName>
</protein>
<dbReference type="eggNOG" id="arCOG14978">
    <property type="taxonomic scope" value="Archaea"/>
</dbReference>
<proteinExistence type="predicted"/>
<dbReference type="KEGG" id="pyr:P186_2895"/>
<sequence>MGLSASPLAMITSAPVFAAIGLGLGAGEVLYHLGGVFADY</sequence>
<name>G7VFR5_9CREN</name>
<dbReference type="Proteomes" id="UP000005867">
    <property type="component" value="Chromosome"/>
</dbReference>
<evidence type="ECO:0000313" key="2">
    <source>
        <dbReference type="Proteomes" id="UP000005867"/>
    </source>
</evidence>